<keyword evidence="7" id="KW-1185">Reference proteome</keyword>
<evidence type="ECO:0000256" key="2">
    <source>
        <dbReference type="ARBA" id="ARBA00022771"/>
    </source>
</evidence>
<dbReference type="InterPro" id="IPR013083">
    <property type="entry name" value="Znf_RING/FYVE/PHD"/>
</dbReference>
<dbReference type="InterPro" id="IPR011011">
    <property type="entry name" value="Znf_FYVE_PHD"/>
</dbReference>
<evidence type="ECO:0000313" key="7">
    <source>
        <dbReference type="Proteomes" id="UP000750334"/>
    </source>
</evidence>
<dbReference type="GO" id="GO:0016874">
    <property type="term" value="F:ligase activity"/>
    <property type="evidence" value="ECO:0007669"/>
    <property type="project" value="UniProtKB-KW"/>
</dbReference>
<dbReference type="SUPFAM" id="SSF57850">
    <property type="entry name" value="RING/U-box"/>
    <property type="match status" value="1"/>
</dbReference>
<dbReference type="SUPFAM" id="SSF57903">
    <property type="entry name" value="FYVE/PHD zinc finger"/>
    <property type="match status" value="1"/>
</dbReference>
<dbReference type="Pfam" id="PF00097">
    <property type="entry name" value="zf-C3HC4"/>
    <property type="match status" value="1"/>
</dbReference>
<evidence type="ECO:0000256" key="4">
    <source>
        <dbReference type="PROSITE-ProRule" id="PRU00175"/>
    </source>
</evidence>
<protein>
    <submittedName>
        <fullName evidence="6">Ubiquitin-protein ligase asr1</fullName>
    </submittedName>
</protein>
<reference evidence="6 7" key="1">
    <citation type="submission" date="2020-11" db="EMBL/GenBank/DDBJ databases">
        <title>Kefir isolates.</title>
        <authorList>
            <person name="Marcisauskas S."/>
            <person name="Kim Y."/>
            <person name="Blasche S."/>
        </authorList>
    </citation>
    <scope>NUCLEOTIDE SEQUENCE [LARGE SCALE GENOMIC DNA]</scope>
    <source>
        <strain evidence="6 7">OG2</strain>
    </source>
</reference>
<dbReference type="AlphaFoldDB" id="A0A9P7B9S6"/>
<dbReference type="OrthoDB" id="8062037at2759"/>
<sequence length="319" mass="37152">MECSICIEPIIIKSSTQEKDQIYDTVGELLPCHHKFHSDCIRKWHSFATDLKCPICRTVSLSMSLIYNYKMWYEKRVDIDLNKGFLVGNIIEYDNMMTSTRETEPDALVAHVVMTEDITNESPVLSRMFQTILNIDDMNDDDSEKDVEEEEGILDSLREEHNTLLCRICGDDTVENNGDADHRCYNCNARYHESCLHSTASEIGESDTWQQCIECRSLTQRIKGNRRFRIVNNTNTDELDKIRSTKRKIQEHVRKILKQYYGTGSSVHLTGEQFTKINQTVSRSLYSMSRNEYQTKIDYDYQAKQKVLHELHKLGYTSV</sequence>
<evidence type="ECO:0000256" key="3">
    <source>
        <dbReference type="ARBA" id="ARBA00022833"/>
    </source>
</evidence>
<dbReference type="PANTHER" id="PTHR15710">
    <property type="entry name" value="E3 UBIQUITIN-PROTEIN LIGASE PRAJA"/>
    <property type="match status" value="1"/>
</dbReference>
<dbReference type="GO" id="GO:0008270">
    <property type="term" value="F:zinc ion binding"/>
    <property type="evidence" value="ECO:0007669"/>
    <property type="project" value="UniProtKB-KW"/>
</dbReference>
<dbReference type="Gene3D" id="3.30.40.10">
    <property type="entry name" value="Zinc/RING finger domain, C3HC4 (zinc finger)"/>
    <property type="match status" value="2"/>
</dbReference>
<dbReference type="SMART" id="SM00249">
    <property type="entry name" value="PHD"/>
    <property type="match status" value="1"/>
</dbReference>
<dbReference type="SMART" id="SM00184">
    <property type="entry name" value="RING"/>
    <property type="match status" value="2"/>
</dbReference>
<evidence type="ECO:0000313" key="6">
    <source>
        <dbReference type="EMBL" id="KAG0668593.1"/>
    </source>
</evidence>
<dbReference type="InterPro" id="IPR018957">
    <property type="entry name" value="Znf_C3HC4_RING-type"/>
</dbReference>
<comment type="caution">
    <text evidence="6">The sequence shown here is derived from an EMBL/GenBank/DDBJ whole genome shotgun (WGS) entry which is preliminary data.</text>
</comment>
<organism evidence="6 7">
    <name type="scientific">Maudiozyma exigua</name>
    <name type="common">Yeast</name>
    <name type="synonym">Kazachstania exigua</name>
    <dbReference type="NCBI Taxonomy" id="34358"/>
    <lineage>
        <taxon>Eukaryota</taxon>
        <taxon>Fungi</taxon>
        <taxon>Dikarya</taxon>
        <taxon>Ascomycota</taxon>
        <taxon>Saccharomycotina</taxon>
        <taxon>Saccharomycetes</taxon>
        <taxon>Saccharomycetales</taxon>
        <taxon>Saccharomycetaceae</taxon>
        <taxon>Maudiozyma</taxon>
    </lineage>
</organism>
<dbReference type="InterPro" id="IPR001841">
    <property type="entry name" value="Znf_RING"/>
</dbReference>
<dbReference type="EMBL" id="PUHR01000063">
    <property type="protein sequence ID" value="KAG0668593.1"/>
    <property type="molecule type" value="Genomic_DNA"/>
</dbReference>
<dbReference type="PROSITE" id="PS50089">
    <property type="entry name" value="ZF_RING_2"/>
    <property type="match status" value="1"/>
</dbReference>
<keyword evidence="6" id="KW-0436">Ligase</keyword>
<keyword evidence="2 4" id="KW-0863">Zinc-finger</keyword>
<dbReference type="Proteomes" id="UP000750334">
    <property type="component" value="Unassembled WGS sequence"/>
</dbReference>
<dbReference type="InterPro" id="IPR001965">
    <property type="entry name" value="Znf_PHD"/>
</dbReference>
<accession>A0A9P7B9S6</accession>
<gene>
    <name evidence="6" type="primary">ASR1</name>
    <name evidence="6" type="ORF">C6P45_004564</name>
</gene>
<evidence type="ECO:0000259" key="5">
    <source>
        <dbReference type="PROSITE" id="PS50089"/>
    </source>
</evidence>
<keyword evidence="1" id="KW-0479">Metal-binding</keyword>
<keyword evidence="3" id="KW-0862">Zinc</keyword>
<feature type="domain" description="RING-type" evidence="5">
    <location>
        <begin position="3"/>
        <end position="57"/>
    </location>
</feature>
<proteinExistence type="predicted"/>
<name>A0A9P7B9S6_MAUEX</name>
<evidence type="ECO:0000256" key="1">
    <source>
        <dbReference type="ARBA" id="ARBA00022723"/>
    </source>
</evidence>